<dbReference type="Gene3D" id="1.10.287.130">
    <property type="match status" value="1"/>
</dbReference>
<keyword evidence="13" id="KW-1185">Reference proteome</keyword>
<dbReference type="InterPro" id="IPR001789">
    <property type="entry name" value="Sig_transdc_resp-reg_receiver"/>
</dbReference>
<gene>
    <name evidence="12" type="ORF">ACFQ2N_16745</name>
</gene>
<evidence type="ECO:0000256" key="8">
    <source>
        <dbReference type="ARBA" id="ARBA00023012"/>
    </source>
</evidence>
<dbReference type="EC" id="2.7.13.3" evidence="2"/>
<dbReference type="PRINTS" id="PR00344">
    <property type="entry name" value="BCTRLSENSOR"/>
</dbReference>
<comment type="catalytic activity">
    <reaction evidence="1">
        <text>ATP + protein L-histidine = ADP + protein N-phospho-L-histidine.</text>
        <dbReference type="EC" id="2.7.13.3"/>
    </reaction>
</comment>
<dbReference type="CDD" id="cd00156">
    <property type="entry name" value="REC"/>
    <property type="match status" value="1"/>
</dbReference>
<dbReference type="InterPro" id="IPR004358">
    <property type="entry name" value="Sig_transdc_His_kin-like_C"/>
</dbReference>
<dbReference type="InterPro" id="IPR011006">
    <property type="entry name" value="CheY-like_superfamily"/>
</dbReference>
<keyword evidence="7 12" id="KW-0067">ATP-binding</keyword>
<dbReference type="InterPro" id="IPR005467">
    <property type="entry name" value="His_kinase_dom"/>
</dbReference>
<organism evidence="12 13">
    <name type="scientific">Pseudoxanthomonas kaohsiungensis</name>
    <dbReference type="NCBI Taxonomy" id="283923"/>
    <lineage>
        <taxon>Bacteria</taxon>
        <taxon>Pseudomonadati</taxon>
        <taxon>Pseudomonadota</taxon>
        <taxon>Gammaproteobacteria</taxon>
        <taxon>Lysobacterales</taxon>
        <taxon>Lysobacteraceae</taxon>
        <taxon>Pseudoxanthomonas</taxon>
    </lineage>
</organism>
<keyword evidence="5" id="KW-0547">Nucleotide-binding</keyword>
<name>A0ABW3M333_9GAMM</name>
<dbReference type="RefSeq" id="WP_162375669.1">
    <property type="nucleotide sequence ID" value="NZ_JBHTKN010000018.1"/>
</dbReference>
<comment type="caution">
    <text evidence="12">The sequence shown here is derived from an EMBL/GenBank/DDBJ whole genome shotgun (WGS) entry which is preliminary data.</text>
</comment>
<dbReference type="SUPFAM" id="SSF55874">
    <property type="entry name" value="ATPase domain of HSP90 chaperone/DNA topoisomerase II/histidine kinase"/>
    <property type="match status" value="1"/>
</dbReference>
<dbReference type="PANTHER" id="PTHR43065:SF46">
    <property type="entry name" value="C4-DICARBOXYLATE TRANSPORT SENSOR PROTEIN DCTB"/>
    <property type="match status" value="1"/>
</dbReference>
<dbReference type="Gene3D" id="3.30.565.10">
    <property type="entry name" value="Histidine kinase-like ATPase, C-terminal domain"/>
    <property type="match status" value="1"/>
</dbReference>
<reference evidence="13" key="1">
    <citation type="journal article" date="2019" name="Int. J. Syst. Evol. Microbiol.">
        <title>The Global Catalogue of Microorganisms (GCM) 10K type strain sequencing project: providing services to taxonomists for standard genome sequencing and annotation.</title>
        <authorList>
            <consortium name="The Broad Institute Genomics Platform"/>
            <consortium name="The Broad Institute Genome Sequencing Center for Infectious Disease"/>
            <person name="Wu L."/>
            <person name="Ma J."/>
        </authorList>
    </citation>
    <scope>NUCLEOTIDE SEQUENCE [LARGE SCALE GENOMIC DNA]</scope>
    <source>
        <strain evidence="13">CCUG 55854</strain>
    </source>
</reference>
<keyword evidence="3 9" id="KW-0597">Phosphoprotein</keyword>
<dbReference type="SUPFAM" id="SSF52172">
    <property type="entry name" value="CheY-like"/>
    <property type="match status" value="2"/>
</dbReference>
<evidence type="ECO:0000256" key="7">
    <source>
        <dbReference type="ARBA" id="ARBA00022840"/>
    </source>
</evidence>
<dbReference type="PANTHER" id="PTHR43065">
    <property type="entry name" value="SENSOR HISTIDINE KINASE"/>
    <property type="match status" value="1"/>
</dbReference>
<evidence type="ECO:0000256" key="6">
    <source>
        <dbReference type="ARBA" id="ARBA00022777"/>
    </source>
</evidence>
<feature type="modified residue" description="4-aspartylphosphate" evidence="9">
    <location>
        <position position="65"/>
    </location>
</feature>
<keyword evidence="6" id="KW-0418">Kinase</keyword>
<evidence type="ECO:0000256" key="3">
    <source>
        <dbReference type="ARBA" id="ARBA00022553"/>
    </source>
</evidence>
<dbReference type="Pfam" id="PF00072">
    <property type="entry name" value="Response_reg"/>
    <property type="match status" value="1"/>
</dbReference>
<feature type="domain" description="Response regulatory" evidence="11">
    <location>
        <begin position="14"/>
        <end position="130"/>
    </location>
</feature>
<dbReference type="SMART" id="SM00448">
    <property type="entry name" value="REC"/>
    <property type="match status" value="1"/>
</dbReference>
<accession>A0ABW3M333</accession>
<evidence type="ECO:0000256" key="2">
    <source>
        <dbReference type="ARBA" id="ARBA00012438"/>
    </source>
</evidence>
<evidence type="ECO:0000256" key="1">
    <source>
        <dbReference type="ARBA" id="ARBA00000085"/>
    </source>
</evidence>
<dbReference type="InterPro" id="IPR036097">
    <property type="entry name" value="HisK_dim/P_sf"/>
</dbReference>
<feature type="domain" description="Histidine kinase" evidence="10">
    <location>
        <begin position="160"/>
        <end position="365"/>
    </location>
</feature>
<evidence type="ECO:0000313" key="13">
    <source>
        <dbReference type="Proteomes" id="UP001597033"/>
    </source>
</evidence>
<evidence type="ECO:0000256" key="5">
    <source>
        <dbReference type="ARBA" id="ARBA00022741"/>
    </source>
</evidence>
<dbReference type="InterPro" id="IPR036890">
    <property type="entry name" value="HATPase_C_sf"/>
</dbReference>
<dbReference type="SUPFAM" id="SSF47384">
    <property type="entry name" value="Homodimeric domain of signal transducing histidine kinase"/>
    <property type="match status" value="1"/>
</dbReference>
<evidence type="ECO:0000259" key="10">
    <source>
        <dbReference type="PROSITE" id="PS50109"/>
    </source>
</evidence>
<evidence type="ECO:0000313" key="12">
    <source>
        <dbReference type="EMBL" id="MFD1043999.1"/>
    </source>
</evidence>
<sequence>MAPLRAISSDARFRVLFVEDSPEDAELLQMQLEEAGLAADYLRVDDEKGLRHALADFDPHIVLSDLSMPGFSGHEALRIVRGQAPGLPFIFVSGTIGEDVAVAALREGANDYILKHSSARLPAAVERALREARTEAERARVEAELMRSQRLESLSLLAAGLSHDLRNILQPLLIVPDLIAQRSEDPRLHQLAKVVAECGRRGHEMAESMLSFVRGSRRASERFRLADLFHAVQLLLKGSLPRTVELEVELADPELVLDANYTELQQCLLNLCLNAIQAMPAGGRLELSAAEADGGVRVVVADTGNGMDAHTRENLFTPFFTTKPGGTGLGLVSCKRIIESLGGRIGVDSAPGQGTRFELWLPAAVDESGPEVEEAPVTVLGQGERILLVIREGSRMSLIGNALVSQGYRPELATDGAAALRRWAETGSADVVLVDSGIELFPAERLLSTMHESGYEGPAIVIEDEDAPLDASLVPATMPLLRLTQPLGMHRLFEAVAEALRGRG</sequence>
<dbReference type="GO" id="GO:0005524">
    <property type="term" value="F:ATP binding"/>
    <property type="evidence" value="ECO:0007669"/>
    <property type="project" value="UniProtKB-KW"/>
</dbReference>
<protein>
    <recommendedName>
        <fullName evidence="2">histidine kinase</fullName>
        <ecNumber evidence="2">2.7.13.3</ecNumber>
    </recommendedName>
</protein>
<dbReference type="PROSITE" id="PS50109">
    <property type="entry name" value="HIS_KIN"/>
    <property type="match status" value="1"/>
</dbReference>
<keyword evidence="8" id="KW-0902">Two-component regulatory system</keyword>
<dbReference type="Proteomes" id="UP001597033">
    <property type="component" value="Unassembled WGS sequence"/>
</dbReference>
<dbReference type="Gene3D" id="3.40.50.2300">
    <property type="match status" value="1"/>
</dbReference>
<dbReference type="SMART" id="SM00387">
    <property type="entry name" value="HATPase_c"/>
    <property type="match status" value="1"/>
</dbReference>
<keyword evidence="4" id="KW-0808">Transferase</keyword>
<dbReference type="EMBL" id="JBHTKN010000018">
    <property type="protein sequence ID" value="MFD1043999.1"/>
    <property type="molecule type" value="Genomic_DNA"/>
</dbReference>
<proteinExistence type="predicted"/>
<evidence type="ECO:0000259" key="11">
    <source>
        <dbReference type="PROSITE" id="PS50110"/>
    </source>
</evidence>
<dbReference type="InterPro" id="IPR003594">
    <property type="entry name" value="HATPase_dom"/>
</dbReference>
<evidence type="ECO:0000256" key="4">
    <source>
        <dbReference type="ARBA" id="ARBA00022679"/>
    </source>
</evidence>
<evidence type="ECO:0000256" key="9">
    <source>
        <dbReference type="PROSITE-ProRule" id="PRU00169"/>
    </source>
</evidence>
<dbReference type="InterPro" id="IPR003661">
    <property type="entry name" value="HisK_dim/P_dom"/>
</dbReference>
<dbReference type="Pfam" id="PF02518">
    <property type="entry name" value="HATPase_c"/>
    <property type="match status" value="1"/>
</dbReference>
<dbReference type="PROSITE" id="PS50110">
    <property type="entry name" value="RESPONSE_REGULATORY"/>
    <property type="match status" value="1"/>
</dbReference>
<dbReference type="CDD" id="cd00082">
    <property type="entry name" value="HisKA"/>
    <property type="match status" value="1"/>
</dbReference>